<dbReference type="EMBL" id="CP043499">
    <property type="protein sequence ID" value="QFY63987.1"/>
    <property type="molecule type" value="Genomic_DNA"/>
</dbReference>
<evidence type="ECO:0000259" key="1">
    <source>
        <dbReference type="Pfam" id="PF01408"/>
    </source>
</evidence>
<dbReference type="Proteomes" id="UP000326881">
    <property type="component" value="Plasmid unnamed"/>
</dbReference>
<dbReference type="KEGG" id="rgr:FZ934_27690"/>
<dbReference type="SUPFAM" id="SSF55347">
    <property type="entry name" value="Glyceraldehyde-3-phosphate dehydrogenase-like, C-terminal domain"/>
    <property type="match status" value="1"/>
</dbReference>
<reference evidence="3 4" key="1">
    <citation type="submission" date="2019-08" db="EMBL/GenBank/DDBJ databases">
        <title>Prosopis cineraria nodule microbiome.</title>
        <authorList>
            <person name="Ali R."/>
            <person name="Chaluvadi S.R."/>
            <person name="Wang X."/>
        </authorList>
    </citation>
    <scope>NUCLEOTIDE SEQUENCE [LARGE SCALE GENOMIC DNA]</scope>
    <source>
        <strain evidence="3 4">BG7</strain>
        <plasmid evidence="3 4">unnamed</plasmid>
    </source>
</reference>
<protein>
    <submittedName>
        <fullName evidence="3">Gfo/Idh/MocA family oxidoreductase</fullName>
    </submittedName>
</protein>
<dbReference type="SUPFAM" id="SSF51735">
    <property type="entry name" value="NAD(P)-binding Rossmann-fold domains"/>
    <property type="match status" value="1"/>
</dbReference>
<geneLocation type="plasmid" evidence="3 4">
    <name>unnamed</name>
</geneLocation>
<dbReference type="RefSeq" id="WP_153273926.1">
    <property type="nucleotide sequence ID" value="NZ_CP043499.1"/>
</dbReference>
<dbReference type="PANTHER" id="PTHR43708">
    <property type="entry name" value="CONSERVED EXPRESSED OXIDOREDUCTASE (EUROFUNG)"/>
    <property type="match status" value="1"/>
</dbReference>
<organism evidence="3 4">
    <name type="scientific">Rhizobium grahamii</name>
    <dbReference type="NCBI Taxonomy" id="1120045"/>
    <lineage>
        <taxon>Bacteria</taxon>
        <taxon>Pseudomonadati</taxon>
        <taxon>Pseudomonadota</taxon>
        <taxon>Alphaproteobacteria</taxon>
        <taxon>Hyphomicrobiales</taxon>
        <taxon>Rhizobiaceae</taxon>
        <taxon>Rhizobium/Agrobacterium group</taxon>
        <taxon>Rhizobium</taxon>
    </lineage>
</organism>
<feature type="domain" description="GFO/IDH/MocA-like oxidoreductase" evidence="2">
    <location>
        <begin position="131"/>
        <end position="254"/>
    </location>
</feature>
<evidence type="ECO:0000313" key="4">
    <source>
        <dbReference type="Proteomes" id="UP000326881"/>
    </source>
</evidence>
<accession>A0A5Q0CHS2</accession>
<dbReference type="InterPro" id="IPR055170">
    <property type="entry name" value="GFO_IDH_MocA-like_dom"/>
</dbReference>
<keyword evidence="4" id="KW-1185">Reference proteome</keyword>
<keyword evidence="3" id="KW-0614">Plasmid</keyword>
<dbReference type="OrthoDB" id="9792935at2"/>
<evidence type="ECO:0000259" key="2">
    <source>
        <dbReference type="Pfam" id="PF22725"/>
    </source>
</evidence>
<name>A0A5Q0CHS2_9HYPH</name>
<dbReference type="PANTHER" id="PTHR43708:SF8">
    <property type="entry name" value="OXIDOREDUCTASE"/>
    <property type="match status" value="1"/>
</dbReference>
<dbReference type="Gene3D" id="3.40.50.720">
    <property type="entry name" value="NAD(P)-binding Rossmann-like Domain"/>
    <property type="match status" value="1"/>
</dbReference>
<gene>
    <name evidence="3" type="ORF">FZ934_27690</name>
</gene>
<dbReference type="GO" id="GO:0000166">
    <property type="term" value="F:nucleotide binding"/>
    <property type="evidence" value="ECO:0007669"/>
    <property type="project" value="InterPro"/>
</dbReference>
<dbReference type="Pfam" id="PF01408">
    <property type="entry name" value="GFO_IDH_MocA"/>
    <property type="match status" value="1"/>
</dbReference>
<evidence type="ECO:0000313" key="3">
    <source>
        <dbReference type="EMBL" id="QFY63987.1"/>
    </source>
</evidence>
<dbReference type="InterPro" id="IPR051317">
    <property type="entry name" value="Gfo/Idh/MocA_oxidoreduct"/>
</dbReference>
<dbReference type="AlphaFoldDB" id="A0A5Q0CHS2"/>
<dbReference type="Gene3D" id="3.30.360.10">
    <property type="entry name" value="Dihydrodipicolinate Reductase, domain 2"/>
    <property type="match status" value="1"/>
</dbReference>
<dbReference type="Pfam" id="PF22725">
    <property type="entry name" value="GFO_IDH_MocA_C3"/>
    <property type="match status" value="1"/>
</dbReference>
<dbReference type="InterPro" id="IPR036291">
    <property type="entry name" value="NAD(P)-bd_dom_sf"/>
</dbReference>
<proteinExistence type="predicted"/>
<feature type="domain" description="Gfo/Idh/MocA-like oxidoreductase N-terminal" evidence="1">
    <location>
        <begin position="6"/>
        <end position="121"/>
    </location>
</feature>
<dbReference type="InterPro" id="IPR000683">
    <property type="entry name" value="Gfo/Idh/MocA-like_OxRdtase_N"/>
</dbReference>
<sequence length="344" mass="38378">MTELKGALIGCGFFAVNQMHAWNDVDGAEIVAICDRDPERLKIVGDQFGIERRYSDAEALFSDGGFDFVDIATTVQSHRPLVEMAVRHKVAAICQKPFAKTLADAKAMVAACRDAGVTLMIHENFRWQTPIQAVRKALDENAIGTPFWGRFTFRSGYDVFSGQPYLAEQDRFIIEDLGIHTLDIARYILGDVLSVTARTKRVNPRIKGEDVATILLDHESGVTSIVDVSYATKLSKEPFPETLIELDGTEGTIRLTQGYQLEIANVHGTRSFDVSPKLLPWASRPWHNIQESVYAIQQHWIDQLRHGREHSTSGADNLKTFALVEAAYDSAARREPVDIGAMFQ</sequence>